<gene>
    <name evidence="2" type="ORF">MCHLO_04313</name>
</gene>
<dbReference type="EMBL" id="DF842845">
    <property type="protein sequence ID" value="GAT46814.1"/>
    <property type="molecule type" value="Genomic_DNA"/>
</dbReference>
<reference evidence="2" key="1">
    <citation type="submission" date="2014-09" db="EMBL/GenBank/DDBJ databases">
        <title>Genome sequence of the luminous mushroom Mycena chlorophos for searching fungal bioluminescence genes.</title>
        <authorList>
            <person name="Tanaka Y."/>
            <person name="Kasuga D."/>
            <person name="Oba Y."/>
            <person name="Hase S."/>
            <person name="Sato K."/>
            <person name="Oba Y."/>
            <person name="Sakakibara Y."/>
        </authorList>
    </citation>
    <scope>NUCLEOTIDE SEQUENCE</scope>
</reference>
<accession>A0ABQ0L6P9</accession>
<sequence>ELTGEPTVCVSLLRILDSRNLQLTNFGLVGGKIHTVARPHLAQFVRKHPRLEKVAVPTLDQTFLELLGDFPHLTSLEAEYLENFHLATSTSWAKSTPGIFPQLTNIRIKAGDGAGMAAILPLFSHSPLRNLWLDPTPAADLTANKLTHLFDRIAACCPSATLRSFIFGDWREEPRSERPPDLTAQAFLSLCVFTHITELCLYVDGIFDFGDGEINTLAQACPHLVTLMLLDHAYLLDSCSQFTFNVLPILATHCPALVNFTVTSGTAAIPSGYSSGDPDSLAPKRVSRIRCAIWRWGSRLSVWEIPPRWRISCPGFSPGCTPIRWIGHRSMILARRKSRRLICGGRHGFPRRSEDLSLTPVHVARRNSHLRTTQTPPKQCRRVPIHLRTTPASLSQAGTTPLSRRSTPKSTTPSTRPPLPFSGDPLSGRLRTRSVPPPHTVATPKRCLRAAEGYADGIFALYEHYGDEEAMEDAQRVAVVSLESMGWTPEIALALLLVDDAVRTRACWLDTTVVSCKEHCGAVRFLLPPRPSQYTPMDVFPSMDAVEPVPHDTPLRAIPGALLDMDGAVVALPGSTEEHPLILVSQEETSTLLSRLPSADESWTVPSPTTLLRRARTTNSPWLVRQRGRAALAIDTDAYAADVGSLGHERMPASWLRVQRTAANQAAGTRATRPGLADGDGVPTPPRSSKTLVLPSMFCASSSIELCVPPKAPETQTETATATQGKSTSFTLEFSAAKMLHRTSRSITPLILRGTNVATQDAEARLTSARSSSLGHMIHKVGRQFAVLVASAATLNVTTYAETCISAPIFWRRTAGMRAGKGGREPE</sequence>
<feature type="compositionally biased region" description="Low complexity" evidence="1">
    <location>
        <begin position="399"/>
        <end position="414"/>
    </location>
</feature>
<name>A0ABQ0L6P9_MYCCL</name>
<feature type="region of interest" description="Disordered" evidence="1">
    <location>
        <begin position="664"/>
        <end position="689"/>
    </location>
</feature>
<evidence type="ECO:0008006" key="4">
    <source>
        <dbReference type="Google" id="ProtNLM"/>
    </source>
</evidence>
<dbReference type="Proteomes" id="UP000815677">
    <property type="component" value="Unassembled WGS sequence"/>
</dbReference>
<dbReference type="InterPro" id="IPR032675">
    <property type="entry name" value="LRR_dom_sf"/>
</dbReference>
<protein>
    <recommendedName>
        <fullName evidence="4">F-box domain-containing protein</fullName>
    </recommendedName>
</protein>
<evidence type="ECO:0000313" key="3">
    <source>
        <dbReference type="Proteomes" id="UP000815677"/>
    </source>
</evidence>
<feature type="region of interest" description="Disordered" evidence="1">
    <location>
        <begin position="387"/>
        <end position="442"/>
    </location>
</feature>
<dbReference type="Gene3D" id="3.80.10.10">
    <property type="entry name" value="Ribonuclease Inhibitor"/>
    <property type="match status" value="1"/>
</dbReference>
<evidence type="ECO:0000313" key="2">
    <source>
        <dbReference type="EMBL" id="GAT46814.1"/>
    </source>
</evidence>
<feature type="non-terminal residue" evidence="2">
    <location>
        <position position="1"/>
    </location>
</feature>
<organism evidence="2 3">
    <name type="scientific">Mycena chlorophos</name>
    <name type="common">Agaric fungus</name>
    <name type="synonym">Agaricus chlorophos</name>
    <dbReference type="NCBI Taxonomy" id="658473"/>
    <lineage>
        <taxon>Eukaryota</taxon>
        <taxon>Fungi</taxon>
        <taxon>Dikarya</taxon>
        <taxon>Basidiomycota</taxon>
        <taxon>Agaricomycotina</taxon>
        <taxon>Agaricomycetes</taxon>
        <taxon>Agaricomycetidae</taxon>
        <taxon>Agaricales</taxon>
        <taxon>Marasmiineae</taxon>
        <taxon>Mycenaceae</taxon>
        <taxon>Mycena</taxon>
    </lineage>
</organism>
<proteinExistence type="predicted"/>
<keyword evidence="3" id="KW-1185">Reference proteome</keyword>
<evidence type="ECO:0000256" key="1">
    <source>
        <dbReference type="SAM" id="MobiDB-lite"/>
    </source>
</evidence>